<dbReference type="EMBL" id="CATOUU010000471">
    <property type="protein sequence ID" value="CAI9931122.1"/>
    <property type="molecule type" value="Genomic_DNA"/>
</dbReference>
<protein>
    <submittedName>
        <fullName evidence="2">Hypothetical_protein</fullName>
    </submittedName>
</protein>
<evidence type="ECO:0000313" key="3">
    <source>
        <dbReference type="Proteomes" id="UP001642409"/>
    </source>
</evidence>
<evidence type="ECO:0000313" key="1">
    <source>
        <dbReference type="EMBL" id="CAI9931122.1"/>
    </source>
</evidence>
<proteinExistence type="predicted"/>
<dbReference type="Proteomes" id="UP001642409">
    <property type="component" value="Unassembled WGS sequence"/>
</dbReference>
<keyword evidence="3" id="KW-1185">Reference proteome</keyword>
<sequence length="140" mass="16474">MHYNLLLCEKSDQTLSYVVVRQSTMKIHFGSVFWYNEDSQKELPKKRIDYQIIERKLPEEGHSSSVGLECGCSLLNKVNLQMNTQLEILWQFIEENSILMQEASIITNSTRSQIQSSLVSEIQLIQLKLYYYKYQFTISH</sequence>
<reference evidence="2 3" key="2">
    <citation type="submission" date="2024-07" db="EMBL/GenBank/DDBJ databases">
        <authorList>
            <person name="Akdeniz Z."/>
        </authorList>
    </citation>
    <scope>NUCLEOTIDE SEQUENCE [LARGE SCALE GENOMIC DNA]</scope>
</reference>
<comment type="caution">
    <text evidence="1">The sequence shown here is derived from an EMBL/GenBank/DDBJ whole genome shotgun (WGS) entry which is preliminary data.</text>
</comment>
<dbReference type="EMBL" id="CAXDID020000116">
    <property type="protein sequence ID" value="CAL6030611.1"/>
    <property type="molecule type" value="Genomic_DNA"/>
</dbReference>
<reference evidence="1" key="1">
    <citation type="submission" date="2023-06" db="EMBL/GenBank/DDBJ databases">
        <authorList>
            <person name="Kurt Z."/>
        </authorList>
    </citation>
    <scope>NUCLEOTIDE SEQUENCE</scope>
</reference>
<organism evidence="1">
    <name type="scientific">Hexamita inflata</name>
    <dbReference type="NCBI Taxonomy" id="28002"/>
    <lineage>
        <taxon>Eukaryota</taxon>
        <taxon>Metamonada</taxon>
        <taxon>Diplomonadida</taxon>
        <taxon>Hexamitidae</taxon>
        <taxon>Hexamitinae</taxon>
        <taxon>Hexamita</taxon>
    </lineage>
</organism>
<evidence type="ECO:0000313" key="2">
    <source>
        <dbReference type="EMBL" id="CAL6030611.1"/>
    </source>
</evidence>
<accession>A0AA86TXV6</accession>
<gene>
    <name evidence="1" type="ORF">HINF_LOCUS18767</name>
    <name evidence="2" type="ORF">HINF_LOCUS33488</name>
</gene>
<dbReference type="AlphaFoldDB" id="A0AA86TXV6"/>
<name>A0AA86TXV6_9EUKA</name>